<dbReference type="PANTHER" id="PTHR13522">
    <property type="entry name" value="U6 SNRNA PHOSPHODIESTERASE 1"/>
    <property type="match status" value="1"/>
</dbReference>
<name>A0AAD3YDG4_9TREE</name>
<evidence type="ECO:0000313" key="9">
    <source>
        <dbReference type="Proteomes" id="UP001222932"/>
    </source>
</evidence>
<keyword evidence="3" id="KW-0456">Lyase</keyword>
<keyword evidence="1" id="KW-0540">Nuclease</keyword>
<dbReference type="AlphaFoldDB" id="A0AAD3YDG4"/>
<feature type="region of interest" description="Disordered" evidence="7">
    <location>
        <begin position="1"/>
        <end position="80"/>
    </location>
</feature>
<sequence>MLDLGLDYPSSSGSESDHEPTRKRHKVSSASPSATGKAEVKANKPTPAPKPPRKLPSLPSSYASASAAHDNPSAHQGRVRSRPFVDGDYYAHVYLELDVSASLRRAIDAALAEASSAEVRAVVPSDGKLHVSLSHPLPLRRDAVKPFPTAVSRALSDAGAFSLSLAGPPVVYYNTFGGPSQAAGRGTPTPGARAFLGLRVGAGARELAGLLTKLEGILVKMHLPRYHAQPEFHASFGWALCPSQEGGGDCSTGVTPFPADLVARLARHTDPVLAEHPGWRVSALCVKVAKDVERIEL</sequence>
<dbReference type="Pfam" id="PF09749">
    <property type="entry name" value="HVSL"/>
    <property type="match status" value="1"/>
</dbReference>
<feature type="compositionally biased region" description="Low complexity" evidence="7">
    <location>
        <begin position="55"/>
        <end position="68"/>
    </location>
</feature>
<evidence type="ECO:0000256" key="3">
    <source>
        <dbReference type="ARBA" id="ARBA00023239"/>
    </source>
</evidence>
<keyword evidence="4" id="KW-0539">Nucleus</keyword>
<evidence type="ECO:0000313" key="8">
    <source>
        <dbReference type="EMBL" id="GMK59091.1"/>
    </source>
</evidence>
<evidence type="ECO:0000256" key="7">
    <source>
        <dbReference type="SAM" id="MobiDB-lite"/>
    </source>
</evidence>
<dbReference type="InterPro" id="IPR027521">
    <property type="entry name" value="Usb1"/>
</dbReference>
<evidence type="ECO:0000256" key="5">
    <source>
        <dbReference type="ARBA" id="ARBA00029543"/>
    </source>
</evidence>
<reference evidence="8" key="2">
    <citation type="submission" date="2023-06" db="EMBL/GenBank/DDBJ databases">
        <authorList>
            <person name="Kobayashi Y."/>
            <person name="Kayamori A."/>
            <person name="Aoki K."/>
            <person name="Shiwa Y."/>
            <person name="Fujita N."/>
            <person name="Sugita T."/>
            <person name="Iwasaki W."/>
            <person name="Tanaka N."/>
            <person name="Takashima M."/>
        </authorList>
    </citation>
    <scope>NUCLEOTIDE SEQUENCE</scope>
    <source>
        <strain evidence="8">HIS016</strain>
    </source>
</reference>
<reference evidence="8" key="1">
    <citation type="journal article" date="2023" name="BMC Genomics">
        <title>Chromosome-level genome assemblies of Cutaneotrichosporon spp. (Trichosporonales, Basidiomycota) reveal imbalanced evolution between nucleotide sequences and chromosome synteny.</title>
        <authorList>
            <person name="Kobayashi Y."/>
            <person name="Kayamori A."/>
            <person name="Aoki K."/>
            <person name="Shiwa Y."/>
            <person name="Matsutani M."/>
            <person name="Fujita N."/>
            <person name="Sugita T."/>
            <person name="Iwasaki W."/>
            <person name="Tanaka N."/>
            <person name="Takashima M."/>
        </authorList>
    </citation>
    <scope>NUCLEOTIDE SEQUENCE</scope>
    <source>
        <strain evidence="8">HIS016</strain>
    </source>
</reference>
<comment type="caution">
    <text evidence="8">The sequence shown here is derived from an EMBL/GenBank/DDBJ whole genome shotgun (WGS) entry which is preliminary data.</text>
</comment>
<organism evidence="8 9">
    <name type="scientific">Cutaneotrichosporon spelunceum</name>
    <dbReference type="NCBI Taxonomy" id="1672016"/>
    <lineage>
        <taxon>Eukaryota</taxon>
        <taxon>Fungi</taxon>
        <taxon>Dikarya</taxon>
        <taxon>Basidiomycota</taxon>
        <taxon>Agaricomycotina</taxon>
        <taxon>Tremellomycetes</taxon>
        <taxon>Trichosporonales</taxon>
        <taxon>Trichosporonaceae</taxon>
        <taxon>Cutaneotrichosporon</taxon>
    </lineage>
</organism>
<proteinExistence type="predicted"/>
<evidence type="ECO:0000256" key="4">
    <source>
        <dbReference type="ARBA" id="ARBA00023242"/>
    </source>
</evidence>
<evidence type="ECO:0000256" key="1">
    <source>
        <dbReference type="ARBA" id="ARBA00022722"/>
    </source>
</evidence>
<dbReference type="EMBL" id="BTCM01000007">
    <property type="protein sequence ID" value="GMK59091.1"/>
    <property type="molecule type" value="Genomic_DNA"/>
</dbReference>
<keyword evidence="9" id="KW-1185">Reference proteome</keyword>
<keyword evidence="2" id="KW-0378">Hydrolase</keyword>
<dbReference type="GO" id="GO:0016829">
    <property type="term" value="F:lyase activity"/>
    <property type="evidence" value="ECO:0007669"/>
    <property type="project" value="UniProtKB-KW"/>
</dbReference>
<dbReference type="GO" id="GO:0005634">
    <property type="term" value="C:nucleus"/>
    <property type="evidence" value="ECO:0007669"/>
    <property type="project" value="TreeGrafter"/>
</dbReference>
<evidence type="ECO:0000256" key="2">
    <source>
        <dbReference type="ARBA" id="ARBA00022801"/>
    </source>
</evidence>
<evidence type="ECO:0000256" key="6">
    <source>
        <dbReference type="ARBA" id="ARBA00030030"/>
    </source>
</evidence>
<dbReference type="GO" id="GO:0034477">
    <property type="term" value="P:U6 snRNA 3'-end processing"/>
    <property type="evidence" value="ECO:0007669"/>
    <property type="project" value="InterPro"/>
</dbReference>
<dbReference type="GO" id="GO:0000175">
    <property type="term" value="F:3'-5'-RNA exonuclease activity"/>
    <property type="evidence" value="ECO:0007669"/>
    <property type="project" value="TreeGrafter"/>
</dbReference>
<accession>A0AAD3YDG4</accession>
<dbReference type="Proteomes" id="UP001222932">
    <property type="component" value="Unassembled WGS sequence"/>
</dbReference>
<gene>
    <name evidence="8" type="ORF">CspeluHIS016_0701060</name>
</gene>
<protein>
    <recommendedName>
        <fullName evidence="5">U6 snRNA phosphodiesterase 1</fullName>
    </recommendedName>
    <alternativeName>
        <fullName evidence="6">3'-5' RNA exonuclease USB1</fullName>
    </alternativeName>
</protein>
<dbReference type="Gene3D" id="3.90.1140.10">
    <property type="entry name" value="Cyclic phosphodiesterase"/>
    <property type="match status" value="1"/>
</dbReference>
<dbReference type="PANTHER" id="PTHR13522:SF3">
    <property type="entry name" value="U6 SNRNA PHOSPHODIESTERASE 1"/>
    <property type="match status" value="1"/>
</dbReference>